<dbReference type="AlphaFoldDB" id="A0AAE3LDR5"/>
<evidence type="ECO:0000313" key="1">
    <source>
        <dbReference type="EMBL" id="MCU4716992.1"/>
    </source>
</evidence>
<evidence type="ECO:0000313" key="4">
    <source>
        <dbReference type="Proteomes" id="UP001209746"/>
    </source>
</evidence>
<proteinExistence type="predicted"/>
<accession>A0AAE3LDR5</accession>
<gene>
    <name evidence="2" type="ORF">OB914_00215</name>
    <name evidence="1" type="ORF">OB916_02800</name>
</gene>
<reference evidence="2" key="1">
    <citation type="submission" date="2023-02" db="EMBL/GenBank/DDBJ databases">
        <title>Enrichment on poylsaccharides allowed isolation of novel metabolic and taxonomic groups of Haloarchaea.</title>
        <authorList>
            <person name="Sorokin D.Y."/>
            <person name="Elcheninov A.G."/>
            <person name="Khizhniak T.V."/>
            <person name="Kolganova T.V."/>
            <person name="Kublanov I.V."/>
        </authorList>
    </citation>
    <scope>NUCLEOTIDE SEQUENCE</scope>
    <source>
        <strain evidence="1 3">HArc-curdl5-1</strain>
        <strain evidence="2">HArc-curdl7</strain>
    </source>
</reference>
<dbReference type="Proteomes" id="UP001209746">
    <property type="component" value="Unassembled WGS sequence"/>
</dbReference>
<dbReference type="Proteomes" id="UP001208186">
    <property type="component" value="Unassembled WGS sequence"/>
</dbReference>
<protein>
    <submittedName>
        <fullName evidence="2">Uncharacterized protein</fullName>
    </submittedName>
</protein>
<organism evidence="2 4">
    <name type="scientific">Halapricum hydrolyticum</name>
    <dbReference type="NCBI Taxonomy" id="2979991"/>
    <lineage>
        <taxon>Archaea</taxon>
        <taxon>Methanobacteriati</taxon>
        <taxon>Methanobacteriota</taxon>
        <taxon>Stenosarchaea group</taxon>
        <taxon>Halobacteria</taxon>
        <taxon>Halobacteriales</taxon>
        <taxon>Haloarculaceae</taxon>
        <taxon>Halapricum</taxon>
    </lineage>
</organism>
<keyword evidence="3" id="KW-1185">Reference proteome</keyword>
<evidence type="ECO:0000313" key="3">
    <source>
        <dbReference type="Proteomes" id="UP001208186"/>
    </source>
</evidence>
<dbReference type="EMBL" id="JAOPKD010000001">
    <property type="protein sequence ID" value="MCU4725402.1"/>
    <property type="molecule type" value="Genomic_DNA"/>
</dbReference>
<evidence type="ECO:0000313" key="2">
    <source>
        <dbReference type="EMBL" id="MCU4725402.1"/>
    </source>
</evidence>
<dbReference type="RefSeq" id="WP_315907753.1">
    <property type="nucleotide sequence ID" value="NZ_JAOPKC010000001.1"/>
</dbReference>
<comment type="caution">
    <text evidence="2">The sequence shown here is derived from an EMBL/GenBank/DDBJ whole genome shotgun (WGS) entry which is preliminary data.</text>
</comment>
<dbReference type="EMBL" id="JAOPKC010000001">
    <property type="protein sequence ID" value="MCU4716992.1"/>
    <property type="molecule type" value="Genomic_DNA"/>
</dbReference>
<name>A0AAE3LDR5_9EURY</name>
<sequence>MSQADAQRRVQAAMIDSDVLSPEGSASVQNRGGTAYVAIPRRLVEHYGIESGTSLSRAFHPESSALIIPLSDDVDLFEDSSN</sequence>